<protein>
    <submittedName>
        <fullName evidence="7">O-antigen ligase family protein</fullName>
    </submittedName>
</protein>
<sequence length="392" mass="42639">MRSIHLQALTTRDRVLRSLVIIILLLGGLLPEFMGLNVVVAAAVVAAPLVVYDLWRALPRVHEVIYIVVPVFGIFAAHAIFVAPGADYGVEKLLKFVTLTLATAMSACLLRDEESVSIFAKTWVLYSSLLSVMALFEYSGSGRAGGFDSSPIWLARALVAAALMVLWFWRTRVYSRWACIPVIVLLLAGAFVTGSRGPVLGFAVGCVVLAFLGRSGRGFRLLLLFGVAAVGVAMMRLLPIFSQSRLTNPDSASASNYYRRLLWEITPPVVVEHPLGVGFGNWASAAGAPEQYSYPHSLFLEIASELGIPITIAFVCLIAYVLISLYRISELSRASMLIVVLLCSELVAVNLSGDLNARTFFFLLTLGFLVSRWYRKGKKGLGRGEHAAAVEP</sequence>
<keyword evidence="4 5" id="KW-0472">Membrane</keyword>
<name>A0A853EW98_9MICO</name>
<keyword evidence="2 5" id="KW-0812">Transmembrane</keyword>
<feature type="transmembrane region" description="Helical" evidence="5">
    <location>
        <begin position="20"/>
        <end position="52"/>
    </location>
</feature>
<evidence type="ECO:0000313" key="8">
    <source>
        <dbReference type="Proteomes" id="UP000561011"/>
    </source>
</evidence>
<feature type="transmembrane region" description="Helical" evidence="5">
    <location>
        <begin position="221"/>
        <end position="241"/>
    </location>
</feature>
<dbReference type="GO" id="GO:0016874">
    <property type="term" value="F:ligase activity"/>
    <property type="evidence" value="ECO:0007669"/>
    <property type="project" value="UniProtKB-KW"/>
</dbReference>
<keyword evidence="8" id="KW-1185">Reference proteome</keyword>
<evidence type="ECO:0000256" key="1">
    <source>
        <dbReference type="ARBA" id="ARBA00004141"/>
    </source>
</evidence>
<proteinExistence type="predicted"/>
<feature type="transmembrane region" description="Helical" evidence="5">
    <location>
        <begin position="123"/>
        <end position="140"/>
    </location>
</feature>
<comment type="subcellular location">
    <subcellularLocation>
        <location evidence="1">Membrane</location>
        <topology evidence="1">Multi-pass membrane protein</topology>
    </subcellularLocation>
</comment>
<feature type="transmembrane region" description="Helical" evidence="5">
    <location>
        <begin position="198"/>
        <end position="214"/>
    </location>
</feature>
<dbReference type="Pfam" id="PF04932">
    <property type="entry name" value="Wzy_C"/>
    <property type="match status" value="1"/>
</dbReference>
<dbReference type="PANTHER" id="PTHR37422">
    <property type="entry name" value="TEICHURONIC ACID BIOSYNTHESIS PROTEIN TUAE"/>
    <property type="match status" value="1"/>
</dbReference>
<feature type="transmembrane region" description="Helical" evidence="5">
    <location>
        <begin position="64"/>
        <end position="81"/>
    </location>
</feature>
<dbReference type="PANTHER" id="PTHR37422:SF13">
    <property type="entry name" value="LIPOPOLYSACCHARIDE BIOSYNTHESIS PROTEIN PA4999-RELATED"/>
    <property type="match status" value="1"/>
</dbReference>
<gene>
    <name evidence="7" type="ORF">HZZ10_10425</name>
</gene>
<evidence type="ECO:0000256" key="3">
    <source>
        <dbReference type="ARBA" id="ARBA00022989"/>
    </source>
</evidence>
<dbReference type="AlphaFoldDB" id="A0A853EW98"/>
<feature type="transmembrane region" description="Helical" evidence="5">
    <location>
        <begin position="357"/>
        <end position="374"/>
    </location>
</feature>
<accession>A0A853EW98</accession>
<evidence type="ECO:0000259" key="6">
    <source>
        <dbReference type="Pfam" id="PF04932"/>
    </source>
</evidence>
<dbReference type="RefSeq" id="WP_179913451.1">
    <property type="nucleotide sequence ID" value="NZ_JACBYE010000022.1"/>
</dbReference>
<keyword evidence="7" id="KW-0436">Ligase</keyword>
<dbReference type="GO" id="GO:0016020">
    <property type="term" value="C:membrane"/>
    <property type="evidence" value="ECO:0007669"/>
    <property type="project" value="UniProtKB-SubCell"/>
</dbReference>
<dbReference type="InterPro" id="IPR007016">
    <property type="entry name" value="O-antigen_ligase-rel_domated"/>
</dbReference>
<comment type="caution">
    <text evidence="7">The sequence shown here is derived from an EMBL/GenBank/DDBJ whole genome shotgun (WGS) entry which is preliminary data.</text>
</comment>
<evidence type="ECO:0000256" key="5">
    <source>
        <dbReference type="SAM" id="Phobius"/>
    </source>
</evidence>
<organism evidence="7 8">
    <name type="scientific">Sanguibacter inulinus</name>
    <dbReference type="NCBI Taxonomy" id="60922"/>
    <lineage>
        <taxon>Bacteria</taxon>
        <taxon>Bacillati</taxon>
        <taxon>Actinomycetota</taxon>
        <taxon>Actinomycetes</taxon>
        <taxon>Micrococcales</taxon>
        <taxon>Sanguibacteraceae</taxon>
        <taxon>Sanguibacter</taxon>
    </lineage>
</organism>
<feature type="domain" description="O-antigen ligase-related" evidence="6">
    <location>
        <begin position="182"/>
        <end position="315"/>
    </location>
</feature>
<evidence type="ECO:0000313" key="7">
    <source>
        <dbReference type="EMBL" id="NYS93932.1"/>
    </source>
</evidence>
<feature type="transmembrane region" description="Helical" evidence="5">
    <location>
        <begin position="302"/>
        <end position="322"/>
    </location>
</feature>
<dbReference type="Proteomes" id="UP000561011">
    <property type="component" value="Unassembled WGS sequence"/>
</dbReference>
<dbReference type="EMBL" id="JACBYE010000022">
    <property type="protein sequence ID" value="NYS93932.1"/>
    <property type="molecule type" value="Genomic_DNA"/>
</dbReference>
<feature type="transmembrane region" description="Helical" evidence="5">
    <location>
        <begin position="152"/>
        <end position="169"/>
    </location>
</feature>
<feature type="transmembrane region" description="Helical" evidence="5">
    <location>
        <begin position="334"/>
        <end position="351"/>
    </location>
</feature>
<evidence type="ECO:0000256" key="2">
    <source>
        <dbReference type="ARBA" id="ARBA00022692"/>
    </source>
</evidence>
<reference evidence="7 8" key="1">
    <citation type="submission" date="2020-07" db="EMBL/GenBank/DDBJ databases">
        <title>MOT database genomes.</title>
        <authorList>
            <person name="Joseph S."/>
            <person name="Aduse-Opoku J."/>
            <person name="Hashim A."/>
            <person name="Wade W."/>
            <person name="Curtis M."/>
        </authorList>
    </citation>
    <scope>NUCLEOTIDE SEQUENCE [LARGE SCALE GENOMIC DNA]</scope>
    <source>
        <strain evidence="7 8">DSM 100099</strain>
    </source>
</reference>
<dbReference type="InterPro" id="IPR051533">
    <property type="entry name" value="WaaL-like"/>
</dbReference>
<feature type="transmembrane region" description="Helical" evidence="5">
    <location>
        <begin position="174"/>
        <end position="192"/>
    </location>
</feature>
<keyword evidence="3 5" id="KW-1133">Transmembrane helix</keyword>
<evidence type="ECO:0000256" key="4">
    <source>
        <dbReference type="ARBA" id="ARBA00023136"/>
    </source>
</evidence>